<organism evidence="1">
    <name type="scientific">Compsopogon caeruleus</name>
    <dbReference type="NCBI Taxonomy" id="31354"/>
    <lineage>
        <taxon>Eukaryota</taxon>
        <taxon>Rhodophyta</taxon>
        <taxon>Compsopogonophyceae</taxon>
        <taxon>Compsopogonales</taxon>
        <taxon>Compsopogonaceae</taxon>
        <taxon>Compsopogon</taxon>
    </lineage>
</organism>
<dbReference type="AlphaFoldDB" id="A0A7S1TD06"/>
<gene>
    <name evidence="1" type="ORF">CCAE0312_LOCUS2742</name>
</gene>
<sequence>MYYLSTFPCLNGNDNDCSASLYHVFVSYAESGCTWSLDVARRLDIQTRAISDEQFECAAGNCLCSEIGTPRGCRFTNFLPGHTPSSTLNIAVQEIWENGYPLVFQPNEFSQRSVIFSRSRM</sequence>
<reference evidence="1" key="1">
    <citation type="submission" date="2021-01" db="EMBL/GenBank/DDBJ databases">
        <authorList>
            <person name="Corre E."/>
            <person name="Pelletier E."/>
            <person name="Niang G."/>
            <person name="Scheremetjew M."/>
            <person name="Finn R."/>
            <person name="Kale V."/>
            <person name="Holt S."/>
            <person name="Cochrane G."/>
            <person name="Meng A."/>
            <person name="Brown T."/>
            <person name="Cohen L."/>
        </authorList>
    </citation>
    <scope>NUCLEOTIDE SEQUENCE</scope>
    <source>
        <strain evidence="1">SAG 36.94</strain>
    </source>
</reference>
<dbReference type="EMBL" id="HBGH01005007">
    <property type="protein sequence ID" value="CAD9230689.1"/>
    <property type="molecule type" value="Transcribed_RNA"/>
</dbReference>
<accession>A0A7S1TD06</accession>
<proteinExistence type="predicted"/>
<evidence type="ECO:0000313" key="1">
    <source>
        <dbReference type="EMBL" id="CAD9230689.1"/>
    </source>
</evidence>
<protein>
    <submittedName>
        <fullName evidence="1">Uncharacterized protein</fullName>
    </submittedName>
</protein>
<name>A0A7S1TD06_9RHOD</name>